<organism evidence="2 3">
    <name type="scientific">Belnapia mucosa</name>
    <dbReference type="NCBI Taxonomy" id="2804532"/>
    <lineage>
        <taxon>Bacteria</taxon>
        <taxon>Pseudomonadati</taxon>
        <taxon>Pseudomonadota</taxon>
        <taxon>Alphaproteobacteria</taxon>
        <taxon>Acetobacterales</taxon>
        <taxon>Roseomonadaceae</taxon>
        <taxon>Belnapia</taxon>
    </lineage>
</organism>
<sequence>MRLSTALAGAVLTMLAAGAGAATQFHPAMPGLLGLISETLRCGEAPDGALLAFDVLDEAEVLELLDAPEAPSP</sequence>
<evidence type="ECO:0000313" key="2">
    <source>
        <dbReference type="EMBL" id="MBL6454924.1"/>
    </source>
</evidence>
<gene>
    <name evidence="2" type="ORF">JMJ55_06285</name>
</gene>
<reference evidence="2 3" key="1">
    <citation type="submission" date="2021-01" db="EMBL/GenBank/DDBJ databases">
        <title>Belnapia mucosa sp. nov. and Belnapia arida sp. nov., isolated from the Tabernas Desert (Almeria, Spain).</title>
        <authorList>
            <person name="Molina-Menor E."/>
            <person name="Vidal-Verdu A."/>
            <person name="Calonge A."/>
            <person name="Satari L."/>
            <person name="Pereto Magraner J."/>
            <person name="Porcar Miralles M."/>
        </authorList>
    </citation>
    <scope>NUCLEOTIDE SEQUENCE [LARGE SCALE GENOMIC DNA]</scope>
    <source>
        <strain evidence="2 3">T6</strain>
    </source>
</reference>
<name>A0ABS1V2L4_9PROT</name>
<protein>
    <submittedName>
        <fullName evidence="2">Uncharacterized protein</fullName>
    </submittedName>
</protein>
<dbReference type="EMBL" id="JAEUXJ010000002">
    <property type="protein sequence ID" value="MBL6454924.1"/>
    <property type="molecule type" value="Genomic_DNA"/>
</dbReference>
<keyword evidence="3" id="KW-1185">Reference proteome</keyword>
<feature type="chain" id="PRO_5045408437" evidence="1">
    <location>
        <begin position="22"/>
        <end position="73"/>
    </location>
</feature>
<keyword evidence="1" id="KW-0732">Signal</keyword>
<comment type="caution">
    <text evidence="2">The sequence shown here is derived from an EMBL/GenBank/DDBJ whole genome shotgun (WGS) entry which is preliminary data.</text>
</comment>
<proteinExistence type="predicted"/>
<evidence type="ECO:0000256" key="1">
    <source>
        <dbReference type="SAM" id="SignalP"/>
    </source>
</evidence>
<evidence type="ECO:0000313" key="3">
    <source>
        <dbReference type="Proteomes" id="UP000606490"/>
    </source>
</evidence>
<feature type="signal peptide" evidence="1">
    <location>
        <begin position="1"/>
        <end position="21"/>
    </location>
</feature>
<dbReference type="Proteomes" id="UP000606490">
    <property type="component" value="Unassembled WGS sequence"/>
</dbReference>
<accession>A0ABS1V2L4</accession>
<dbReference type="RefSeq" id="WP_202824657.1">
    <property type="nucleotide sequence ID" value="NZ_JAEUXJ010000002.1"/>
</dbReference>